<protein>
    <submittedName>
        <fullName evidence="3">Voltage-gated potassium channel</fullName>
    </submittedName>
</protein>
<dbReference type="Pfam" id="PF07885">
    <property type="entry name" value="Ion_trans_2"/>
    <property type="match status" value="1"/>
</dbReference>
<gene>
    <name evidence="3" type="ORF">VSF3289_04273</name>
</gene>
<dbReference type="SUPFAM" id="SSF51735">
    <property type="entry name" value="NAD(P)-binding Rossmann-fold domains"/>
    <property type="match status" value="1"/>
</dbReference>
<dbReference type="PROSITE" id="PS51201">
    <property type="entry name" value="RCK_N"/>
    <property type="match status" value="1"/>
</dbReference>
<dbReference type="PANTHER" id="PTHR43833">
    <property type="entry name" value="POTASSIUM CHANNEL PROTEIN 2-RELATED-RELATED"/>
    <property type="match status" value="1"/>
</dbReference>
<accession>A0A1B1NWC2</accession>
<dbReference type="PATRIC" id="fig|45658.6.peg.4292"/>
<dbReference type="AlphaFoldDB" id="A0A1B1NWC2"/>
<dbReference type="GO" id="GO:0005886">
    <property type="term" value="C:plasma membrane"/>
    <property type="evidence" value="ECO:0007669"/>
    <property type="project" value="UniProtKB-SubCell"/>
</dbReference>
<proteinExistence type="predicted"/>
<dbReference type="NCBIfam" id="NF007828">
    <property type="entry name" value="PRK10537.1"/>
    <property type="match status" value="1"/>
</dbReference>
<dbReference type="Pfam" id="PF02254">
    <property type="entry name" value="TrkA_N"/>
    <property type="match status" value="1"/>
</dbReference>
<dbReference type="EMBL" id="MDCJ01000007">
    <property type="protein sequence ID" value="ODS05132.1"/>
    <property type="molecule type" value="Genomic_DNA"/>
</dbReference>
<dbReference type="GO" id="GO:0034220">
    <property type="term" value="P:monoatomic ion transmembrane transport"/>
    <property type="evidence" value="ECO:0007669"/>
    <property type="project" value="UniProtKB-KW"/>
</dbReference>
<dbReference type="Gene3D" id="3.40.50.720">
    <property type="entry name" value="NAD(P)-binding Rossmann-like Domain"/>
    <property type="match status" value="1"/>
</dbReference>
<dbReference type="KEGG" id="vsc:VSVS12_04318"/>
<keyword evidence="3" id="KW-0407">Ion channel</keyword>
<dbReference type="InterPro" id="IPR003148">
    <property type="entry name" value="RCK_N"/>
</dbReference>
<comment type="subcellular location">
    <subcellularLocation>
        <location evidence="1">Cell membrane</location>
        <topology evidence="1">Multi-pass membrane protein</topology>
    </subcellularLocation>
</comment>
<comment type="caution">
    <text evidence="3">The sequence shown here is derived from an EMBL/GenBank/DDBJ whole genome shotgun (WGS) entry which is preliminary data.</text>
</comment>
<evidence type="ECO:0000256" key="1">
    <source>
        <dbReference type="ARBA" id="ARBA00004651"/>
    </source>
</evidence>
<dbReference type="InterPro" id="IPR036291">
    <property type="entry name" value="NAD(P)-bd_dom_sf"/>
</dbReference>
<keyword evidence="3" id="KW-0406">Ion transport</keyword>
<dbReference type="Gene3D" id="1.10.287.70">
    <property type="match status" value="1"/>
</dbReference>
<dbReference type="InterPro" id="IPR050721">
    <property type="entry name" value="Trk_Ktr_HKT_K-transport"/>
</dbReference>
<reference evidence="3 4" key="1">
    <citation type="submission" date="2016-08" db="EMBL/GenBank/DDBJ databases">
        <title>Genome sequencing of Vibrio scophthalmi strain FP3289, an isolated from Paralichthys olivaceus.</title>
        <authorList>
            <person name="Han H.-J."/>
        </authorList>
    </citation>
    <scope>NUCLEOTIDE SEQUENCE [LARGE SCALE GENOMIC DNA]</scope>
    <source>
        <strain evidence="3 4">FP3289</strain>
    </source>
</reference>
<dbReference type="InterPro" id="IPR013099">
    <property type="entry name" value="K_chnl_dom"/>
</dbReference>
<name>A0A1B1NWC2_9VIBR</name>
<feature type="domain" description="RCK N-terminal" evidence="2">
    <location>
        <begin position="247"/>
        <end position="367"/>
    </location>
</feature>
<dbReference type="GO" id="GO:0006813">
    <property type="term" value="P:potassium ion transport"/>
    <property type="evidence" value="ECO:0007669"/>
    <property type="project" value="InterPro"/>
</dbReference>
<dbReference type="PANTHER" id="PTHR43833:SF11">
    <property type="entry name" value="VOLTAGE-GATED POTASSIUM CHANNEL KCH"/>
    <property type="match status" value="1"/>
</dbReference>
<dbReference type="SUPFAM" id="SSF81324">
    <property type="entry name" value="Voltage-gated potassium channels"/>
    <property type="match status" value="1"/>
</dbReference>
<keyword evidence="3" id="KW-0813">Transport</keyword>
<sequence>MVIALNIPSQLWKKWGEFWRKLRHVLVAFAVFINGLLILASVWGSSLNLIGLFQVKSFASINWANIANGPWFLLGIFLMINAFGLLFRARIAWAVSIVLLSISLVFTWHFFPELTHSLTLGIVTLISLLLLGKDFHHSSATAGGIFAFISFTVLLFYSTYGALYFGQDFHPAITDLTTSFYFSIVTMTTVGYGDIVPISEPARLFTVSVIIAGITVFATSVTTVFGPLIRGGLNRLVKGNQEKMNRKDHYIVCGTSVLAIATANQLLDRGLNVMILTSEAEENFPKIQQRASRKLDIMSGDCTDNTVLQTAGIEHCRALLALTDDDADNAFIVLSARDLYPEAKTVLAVNDAKNMNKVKQVKADVVLSPLLFGSEILASVMSGEPLDNDRLVSMLLNSGHGLFDKK</sequence>
<evidence type="ECO:0000313" key="3">
    <source>
        <dbReference type="EMBL" id="ODS05132.1"/>
    </source>
</evidence>
<evidence type="ECO:0000313" key="4">
    <source>
        <dbReference type="Proteomes" id="UP000095131"/>
    </source>
</evidence>
<evidence type="ECO:0000259" key="2">
    <source>
        <dbReference type="PROSITE" id="PS51201"/>
    </source>
</evidence>
<dbReference type="Proteomes" id="UP000095131">
    <property type="component" value="Unassembled WGS sequence"/>
</dbReference>
<organism evidence="3 4">
    <name type="scientific">Vibrio scophthalmi</name>
    <dbReference type="NCBI Taxonomy" id="45658"/>
    <lineage>
        <taxon>Bacteria</taxon>
        <taxon>Pseudomonadati</taxon>
        <taxon>Pseudomonadota</taxon>
        <taxon>Gammaproteobacteria</taxon>
        <taxon>Vibrionales</taxon>
        <taxon>Vibrionaceae</taxon>
        <taxon>Vibrio</taxon>
    </lineage>
</organism>